<dbReference type="InParanoid" id="K0IAU0"/>
<keyword evidence="1" id="KW-0812">Transmembrane</keyword>
<evidence type="ECO:0000313" key="3">
    <source>
        <dbReference type="Proteomes" id="UP000008037"/>
    </source>
</evidence>
<name>K0IAU0_NITGG</name>
<gene>
    <name evidence="2" type="ordered locus">Ngar_c15160</name>
</gene>
<dbReference type="AlphaFoldDB" id="K0IAU0"/>
<organism evidence="2 3">
    <name type="scientific">Nitrososphaera gargensis (strain Ga9.2)</name>
    <dbReference type="NCBI Taxonomy" id="1237085"/>
    <lineage>
        <taxon>Archaea</taxon>
        <taxon>Nitrososphaerota</taxon>
        <taxon>Nitrososphaeria</taxon>
        <taxon>Nitrososphaerales</taxon>
        <taxon>Nitrososphaeraceae</taxon>
        <taxon>Nitrososphaera</taxon>
    </lineage>
</organism>
<dbReference type="Proteomes" id="UP000008037">
    <property type="component" value="Chromosome"/>
</dbReference>
<feature type="transmembrane region" description="Helical" evidence="1">
    <location>
        <begin position="85"/>
        <end position="107"/>
    </location>
</feature>
<dbReference type="GeneID" id="13797775"/>
<keyword evidence="1" id="KW-1133">Transmembrane helix</keyword>
<dbReference type="HOGENOM" id="CLU_123710_0_0_2"/>
<keyword evidence="3" id="KW-1185">Reference proteome</keyword>
<dbReference type="KEGG" id="nga:Ngar_c15160"/>
<evidence type="ECO:0000256" key="1">
    <source>
        <dbReference type="SAM" id="Phobius"/>
    </source>
</evidence>
<proteinExistence type="predicted"/>
<feature type="transmembrane region" description="Helical" evidence="1">
    <location>
        <begin position="35"/>
        <end position="52"/>
    </location>
</feature>
<accession>K0IAU0</accession>
<dbReference type="STRING" id="1237085.Ngar_c15160"/>
<feature type="transmembrane region" description="Helical" evidence="1">
    <location>
        <begin position="59"/>
        <end position="79"/>
    </location>
</feature>
<dbReference type="BioCyc" id="CNIT1237085:G1324-1514-MONOMER"/>
<protein>
    <submittedName>
        <fullName evidence="2">Uncharacterized protein</fullName>
    </submittedName>
</protein>
<reference evidence="2 3" key="1">
    <citation type="journal article" date="2012" name="Environ. Microbiol.">
        <title>The genome of the ammonia-oxidizing Candidatus Nitrososphaera gargensis: insights into metabolic versatility and environmental adaptations.</title>
        <authorList>
            <person name="Spang A."/>
            <person name="Poehlein A."/>
            <person name="Offre P."/>
            <person name="Zumbragel S."/>
            <person name="Haider S."/>
            <person name="Rychlik N."/>
            <person name="Nowka B."/>
            <person name="Schmeisser C."/>
            <person name="Lebedeva E.V."/>
            <person name="Rattei T."/>
            <person name="Bohm C."/>
            <person name="Schmid M."/>
            <person name="Galushko A."/>
            <person name="Hatzenpichler R."/>
            <person name="Weinmaier T."/>
            <person name="Daniel R."/>
            <person name="Schleper C."/>
            <person name="Spieck E."/>
            <person name="Streit W."/>
            <person name="Wagner M."/>
        </authorList>
    </citation>
    <scope>NUCLEOTIDE SEQUENCE [LARGE SCALE GENOMIC DNA]</scope>
    <source>
        <strain evidence="3">Ga9.2</strain>
    </source>
</reference>
<sequence>MTNSRFVLAVWLASTALVLFLVVIALGGALQAGLAPWPGIGLVVLATAAFVASRNQRSFLVAGLLVASGMVGLVYGLIVTGFFSVIVFPGPIIGVIIGVGIIGLGAAKGIEAARIGSKTATVS</sequence>
<evidence type="ECO:0000313" key="2">
    <source>
        <dbReference type="EMBL" id="AFU58451.1"/>
    </source>
</evidence>
<dbReference type="RefSeq" id="WP_015018988.1">
    <property type="nucleotide sequence ID" value="NC_018719.1"/>
</dbReference>
<keyword evidence="1" id="KW-0472">Membrane</keyword>
<dbReference type="EMBL" id="CP002408">
    <property type="protein sequence ID" value="AFU58451.1"/>
    <property type="molecule type" value="Genomic_DNA"/>
</dbReference>